<sequence length="232" mass="25103">MTITILPGSTQTAQAAIRAILNDSPSAKAQAIYRNLSKVPDEFASNPRFRAVKGDIDGPSTIDLSGTDALFVITPPRFDGADTFECARTTAENAKTAIRKAGVKRVVYLSSIGAHCESGTGEILANHIPETILRDAAPEVVFIRCGYFMENWATAIPTVKSDSPFFFTTITPLEYELPMIAVKDIGQSAATQLLGTAPLSESPYIYELHGPRSYNSRDVQEAFQDAVGKAVW</sequence>
<keyword evidence="2" id="KW-1185">Reference proteome</keyword>
<evidence type="ECO:0000313" key="1">
    <source>
        <dbReference type="EMBL" id="KAK1143342.1"/>
    </source>
</evidence>
<dbReference type="EMBL" id="JAOPJF010000041">
    <property type="protein sequence ID" value="KAK1143342.1"/>
    <property type="molecule type" value="Genomic_DNA"/>
</dbReference>
<dbReference type="Proteomes" id="UP001177260">
    <property type="component" value="Unassembled WGS sequence"/>
</dbReference>
<evidence type="ECO:0000313" key="2">
    <source>
        <dbReference type="Proteomes" id="UP001177260"/>
    </source>
</evidence>
<comment type="caution">
    <text evidence="1">The sequence shown here is derived from an EMBL/GenBank/DDBJ whole genome shotgun (WGS) entry which is preliminary data.</text>
</comment>
<accession>A0ACC3AZW0</accession>
<name>A0ACC3AZW0_9EURO</name>
<gene>
    <name evidence="1" type="ORF">N8T08_006869</name>
</gene>
<organism evidence="1 2">
    <name type="scientific">Aspergillus melleus</name>
    <dbReference type="NCBI Taxonomy" id="138277"/>
    <lineage>
        <taxon>Eukaryota</taxon>
        <taxon>Fungi</taxon>
        <taxon>Dikarya</taxon>
        <taxon>Ascomycota</taxon>
        <taxon>Pezizomycotina</taxon>
        <taxon>Eurotiomycetes</taxon>
        <taxon>Eurotiomycetidae</taxon>
        <taxon>Eurotiales</taxon>
        <taxon>Aspergillaceae</taxon>
        <taxon>Aspergillus</taxon>
        <taxon>Aspergillus subgen. Circumdati</taxon>
    </lineage>
</organism>
<reference evidence="1 2" key="1">
    <citation type="journal article" date="2023" name="ACS Omega">
        <title>Identification of the Neoaspergillic Acid Biosynthesis Gene Cluster by Establishing an In Vitro CRISPR-Ribonucleoprotein Genetic System in Aspergillus melleus.</title>
        <authorList>
            <person name="Yuan B."/>
            <person name="Grau M.F."/>
            <person name="Murata R.M."/>
            <person name="Torok T."/>
            <person name="Venkateswaran K."/>
            <person name="Stajich J.E."/>
            <person name="Wang C.C.C."/>
        </authorList>
    </citation>
    <scope>NUCLEOTIDE SEQUENCE [LARGE SCALE GENOMIC DNA]</scope>
    <source>
        <strain evidence="1 2">IMV 1140</strain>
    </source>
</reference>
<protein>
    <submittedName>
        <fullName evidence="1">Uncharacterized protein</fullName>
    </submittedName>
</protein>
<proteinExistence type="predicted"/>